<keyword evidence="1" id="KW-1133">Transmembrane helix</keyword>
<evidence type="ECO:0000313" key="2">
    <source>
        <dbReference type="EMBL" id="JAI03333.1"/>
    </source>
</evidence>
<reference evidence="2" key="2">
    <citation type="journal article" date="2015" name="Fish Shellfish Immunol.">
        <title>Early steps in the European eel (Anguilla anguilla)-Vibrio vulnificus interaction in the gills: Role of the RtxA13 toxin.</title>
        <authorList>
            <person name="Callol A."/>
            <person name="Pajuelo D."/>
            <person name="Ebbesson L."/>
            <person name="Teles M."/>
            <person name="MacKenzie S."/>
            <person name="Amaro C."/>
        </authorList>
    </citation>
    <scope>NUCLEOTIDE SEQUENCE</scope>
</reference>
<sequence>MSINFFSYICSPEGTPFEDGKFKNTGCSFIQNQVKTTQLAMAICGCSFVILIHTLYV</sequence>
<protein>
    <submittedName>
        <fullName evidence="2">Uncharacterized protein</fullName>
    </submittedName>
</protein>
<proteinExistence type="predicted"/>
<accession>A0A0E9XKS8</accession>
<dbReference type="EMBL" id="GBXM01005245">
    <property type="protein sequence ID" value="JAI03333.1"/>
    <property type="molecule type" value="Transcribed_RNA"/>
</dbReference>
<feature type="transmembrane region" description="Helical" evidence="1">
    <location>
        <begin position="39"/>
        <end position="56"/>
    </location>
</feature>
<keyword evidence="1" id="KW-0472">Membrane</keyword>
<name>A0A0E9XKS8_ANGAN</name>
<reference evidence="2" key="1">
    <citation type="submission" date="2014-11" db="EMBL/GenBank/DDBJ databases">
        <authorList>
            <person name="Amaro Gonzalez C."/>
        </authorList>
    </citation>
    <scope>NUCLEOTIDE SEQUENCE</scope>
</reference>
<keyword evidence="1" id="KW-0812">Transmembrane</keyword>
<organism evidence="2">
    <name type="scientific">Anguilla anguilla</name>
    <name type="common">European freshwater eel</name>
    <name type="synonym">Muraena anguilla</name>
    <dbReference type="NCBI Taxonomy" id="7936"/>
    <lineage>
        <taxon>Eukaryota</taxon>
        <taxon>Metazoa</taxon>
        <taxon>Chordata</taxon>
        <taxon>Craniata</taxon>
        <taxon>Vertebrata</taxon>
        <taxon>Euteleostomi</taxon>
        <taxon>Actinopterygii</taxon>
        <taxon>Neopterygii</taxon>
        <taxon>Teleostei</taxon>
        <taxon>Anguilliformes</taxon>
        <taxon>Anguillidae</taxon>
        <taxon>Anguilla</taxon>
    </lineage>
</organism>
<evidence type="ECO:0000256" key="1">
    <source>
        <dbReference type="SAM" id="Phobius"/>
    </source>
</evidence>
<dbReference type="AlphaFoldDB" id="A0A0E9XKS8"/>